<name>A0A7D6ZTF6_9NOCA</name>
<evidence type="ECO:0000313" key="3">
    <source>
        <dbReference type="EMBL" id="QLY34903.1"/>
    </source>
</evidence>
<evidence type="ECO:0000313" key="4">
    <source>
        <dbReference type="Proteomes" id="UP000515512"/>
    </source>
</evidence>
<gene>
    <name evidence="3" type="ORF">H0264_34815</name>
</gene>
<dbReference type="Pfam" id="PF26059">
    <property type="entry name" value="DUF8020"/>
    <property type="match status" value="1"/>
</dbReference>
<feature type="region of interest" description="Disordered" evidence="1">
    <location>
        <begin position="204"/>
        <end position="229"/>
    </location>
</feature>
<organism evidence="3 4">
    <name type="scientific">Nocardia huaxiensis</name>
    <dbReference type="NCBI Taxonomy" id="2755382"/>
    <lineage>
        <taxon>Bacteria</taxon>
        <taxon>Bacillati</taxon>
        <taxon>Actinomycetota</taxon>
        <taxon>Actinomycetes</taxon>
        <taxon>Mycobacteriales</taxon>
        <taxon>Nocardiaceae</taxon>
        <taxon>Nocardia</taxon>
    </lineage>
</organism>
<evidence type="ECO:0000256" key="1">
    <source>
        <dbReference type="SAM" id="MobiDB-lite"/>
    </source>
</evidence>
<dbReference type="KEGG" id="nhu:H0264_34815"/>
<dbReference type="AlphaFoldDB" id="A0A7D6ZTF6"/>
<sequence length="229" mass="23042">MVIGALTASTGLANAEPVSQPNLVYSTKLVDKTVVTTLKGGTFALSKTPGSTPGEVVEVVDVRDGDGNVLLTLPLEFAVGPVAVPVQAVLEKDATVLALTPERPQGLTFDSPLTVKPVASQVENQRALNDFTMQFGLATTIGTFVGTAIGATVGCLATIVAGCVGGFMTGATVGGIIGNIVVGGPTLIASGIDLLTTMQAAEGTTRWADKPTQQPATTTAPPAGTQPAN</sequence>
<keyword evidence="4" id="KW-1185">Reference proteome</keyword>
<protein>
    <recommendedName>
        <fullName evidence="2">DUF8020 domain-containing protein</fullName>
    </recommendedName>
</protein>
<evidence type="ECO:0000259" key="2">
    <source>
        <dbReference type="Pfam" id="PF26059"/>
    </source>
</evidence>
<feature type="compositionally biased region" description="Low complexity" evidence="1">
    <location>
        <begin position="211"/>
        <end position="229"/>
    </location>
</feature>
<dbReference type="InterPro" id="IPR058333">
    <property type="entry name" value="DUF8020"/>
</dbReference>
<feature type="domain" description="DUF8020" evidence="2">
    <location>
        <begin position="25"/>
        <end position="102"/>
    </location>
</feature>
<accession>A0A7D6ZTF6</accession>
<dbReference type="Proteomes" id="UP000515512">
    <property type="component" value="Chromosome"/>
</dbReference>
<dbReference type="EMBL" id="CP059399">
    <property type="protein sequence ID" value="QLY34903.1"/>
    <property type="molecule type" value="Genomic_DNA"/>
</dbReference>
<reference evidence="3 4" key="1">
    <citation type="submission" date="2020-07" db="EMBL/GenBank/DDBJ databases">
        <authorList>
            <person name="Zhuang K."/>
            <person name="Ran Y."/>
        </authorList>
    </citation>
    <scope>NUCLEOTIDE SEQUENCE [LARGE SCALE GENOMIC DNA]</scope>
    <source>
        <strain evidence="3 4">WCH-YHL-001</strain>
    </source>
</reference>
<proteinExistence type="predicted"/>